<dbReference type="EMBL" id="CAMXCT030006758">
    <property type="protein sequence ID" value="CAL4806888.1"/>
    <property type="molecule type" value="Genomic_DNA"/>
</dbReference>
<evidence type="ECO:0000256" key="3">
    <source>
        <dbReference type="ARBA" id="ARBA00022801"/>
    </source>
</evidence>
<evidence type="ECO:0000313" key="7">
    <source>
        <dbReference type="Proteomes" id="UP001152797"/>
    </source>
</evidence>
<comment type="similarity">
    <text evidence="1">Belongs to the DeSI family.</text>
</comment>
<dbReference type="Gene3D" id="3.90.1720.30">
    <property type="entry name" value="PPPDE domains"/>
    <property type="match status" value="1"/>
</dbReference>
<dbReference type="Proteomes" id="UP001152797">
    <property type="component" value="Unassembled WGS sequence"/>
</dbReference>
<evidence type="ECO:0000259" key="4">
    <source>
        <dbReference type="PROSITE" id="PS51858"/>
    </source>
</evidence>
<comment type="caution">
    <text evidence="5">The sequence shown here is derived from an EMBL/GenBank/DDBJ whole genome shotgun (WGS) entry which is preliminary data.</text>
</comment>
<dbReference type="GO" id="GO:0101005">
    <property type="term" value="F:deubiquitinase activity"/>
    <property type="evidence" value="ECO:0007669"/>
    <property type="project" value="TreeGrafter"/>
</dbReference>
<evidence type="ECO:0000313" key="6">
    <source>
        <dbReference type="EMBL" id="CAL4806888.1"/>
    </source>
</evidence>
<dbReference type="PANTHER" id="PTHR12378:SF80">
    <property type="entry name" value="IP06716P-RELATED"/>
    <property type="match status" value="1"/>
</dbReference>
<keyword evidence="2" id="KW-0645">Protease</keyword>
<accession>A0A9P1GQZ7</accession>
<gene>
    <name evidence="5" type="ORF">C1SCF055_LOCUS44070</name>
</gene>
<protein>
    <submittedName>
        <fullName evidence="6">DeSI-like protein At4g17486</fullName>
    </submittedName>
</protein>
<keyword evidence="3" id="KW-0378">Hydrolase</keyword>
<feature type="domain" description="PPPDE" evidence="4">
    <location>
        <begin position="126"/>
        <end position="256"/>
    </location>
</feature>
<evidence type="ECO:0000313" key="5">
    <source>
        <dbReference type="EMBL" id="CAI4019576.1"/>
    </source>
</evidence>
<dbReference type="GO" id="GO:0016579">
    <property type="term" value="P:protein deubiquitination"/>
    <property type="evidence" value="ECO:0007669"/>
    <property type="project" value="TreeGrafter"/>
</dbReference>
<reference evidence="6 7" key="2">
    <citation type="submission" date="2024-05" db="EMBL/GenBank/DDBJ databases">
        <authorList>
            <person name="Chen Y."/>
            <person name="Shah S."/>
            <person name="Dougan E. K."/>
            <person name="Thang M."/>
            <person name="Chan C."/>
        </authorList>
    </citation>
    <scope>NUCLEOTIDE SEQUENCE [LARGE SCALE GENOMIC DNA]</scope>
</reference>
<reference evidence="5" key="1">
    <citation type="submission" date="2022-10" db="EMBL/GenBank/DDBJ databases">
        <authorList>
            <person name="Chen Y."/>
            <person name="Dougan E. K."/>
            <person name="Chan C."/>
            <person name="Rhodes N."/>
            <person name="Thang M."/>
        </authorList>
    </citation>
    <scope>NUCLEOTIDE SEQUENCE</scope>
</reference>
<dbReference type="AlphaFoldDB" id="A0A9P1GQZ7"/>
<dbReference type="SMART" id="SM01179">
    <property type="entry name" value="DUF862"/>
    <property type="match status" value="1"/>
</dbReference>
<dbReference type="PROSITE" id="PS51858">
    <property type="entry name" value="PPPDE"/>
    <property type="match status" value="1"/>
</dbReference>
<evidence type="ECO:0000256" key="1">
    <source>
        <dbReference type="ARBA" id="ARBA00008140"/>
    </source>
</evidence>
<feature type="non-terminal residue" evidence="5">
    <location>
        <position position="356"/>
    </location>
</feature>
<keyword evidence="7" id="KW-1185">Reference proteome</keyword>
<dbReference type="InterPro" id="IPR042266">
    <property type="entry name" value="PPPDE_sf"/>
</dbReference>
<dbReference type="GO" id="GO:0006508">
    <property type="term" value="P:proteolysis"/>
    <property type="evidence" value="ECO:0007669"/>
    <property type="project" value="UniProtKB-KW"/>
</dbReference>
<dbReference type="Pfam" id="PF05903">
    <property type="entry name" value="Peptidase_C97"/>
    <property type="match status" value="1"/>
</dbReference>
<sequence>LANMSRARLLDGLRKHDVLQQSSLAFDYPIIEALILHIDRLVVGEWGHGLRSWRLALHIAAGKLQLTRDSNWETLGSYHWTIDFRLEANDTTPCMKLAMGNVHVQPCRCREEQDEYDVDGDVFGNATVFLNIYDLNEEWLQSNHISKDVLNIGGAFHAGVEVHGKEWYFGQEGIECQEPRQHEVHVYRSSIPMGNTCYPEHEVQRFMQKVMSKQWLGGDYDMLERNCCSFAEALCQYLVGRAVPNWVTRFPRMASSARRGVKDLVHAAETLTNERLNQKLPCGIDMSEVLLGMNHDIPSPMDEYDEEEVNLDEQIPPRLVRSFVATVSSMPPFNESCAASLSAMGSGRPATLLGAL</sequence>
<name>A0A9P1GQZ7_9DINO</name>
<dbReference type="EMBL" id="CAMXCT010006758">
    <property type="protein sequence ID" value="CAI4019576.1"/>
    <property type="molecule type" value="Genomic_DNA"/>
</dbReference>
<dbReference type="EMBL" id="CAMXCT020006758">
    <property type="protein sequence ID" value="CAL1172951.1"/>
    <property type="molecule type" value="Genomic_DNA"/>
</dbReference>
<proteinExistence type="inferred from homology"/>
<dbReference type="InterPro" id="IPR008580">
    <property type="entry name" value="PPPDE_dom"/>
</dbReference>
<organism evidence="5">
    <name type="scientific">Cladocopium goreaui</name>
    <dbReference type="NCBI Taxonomy" id="2562237"/>
    <lineage>
        <taxon>Eukaryota</taxon>
        <taxon>Sar</taxon>
        <taxon>Alveolata</taxon>
        <taxon>Dinophyceae</taxon>
        <taxon>Suessiales</taxon>
        <taxon>Symbiodiniaceae</taxon>
        <taxon>Cladocopium</taxon>
    </lineage>
</organism>
<evidence type="ECO:0000256" key="2">
    <source>
        <dbReference type="ARBA" id="ARBA00022670"/>
    </source>
</evidence>
<dbReference type="OrthoDB" id="412286at2759"/>
<dbReference type="PANTHER" id="PTHR12378">
    <property type="entry name" value="DESUMOYLATING ISOPEPTIDASE"/>
    <property type="match status" value="1"/>
</dbReference>